<feature type="compositionally biased region" description="Basic and acidic residues" evidence="4">
    <location>
        <begin position="1080"/>
        <end position="1110"/>
    </location>
</feature>
<dbReference type="Pfam" id="PF22298">
    <property type="entry name" value="Tsr1_G-like"/>
    <property type="match status" value="1"/>
</dbReference>
<dbReference type="RefSeq" id="XP_047782642.1">
    <property type="nucleotide sequence ID" value="XM_047920160.1"/>
</dbReference>
<evidence type="ECO:0000256" key="3">
    <source>
        <dbReference type="ARBA" id="ARBA00023242"/>
    </source>
</evidence>
<evidence type="ECO:0000313" key="7">
    <source>
        <dbReference type="Proteomes" id="UP000814176"/>
    </source>
</evidence>
<gene>
    <name evidence="6" type="ORF">C8Q71DRAFT_700980</name>
</gene>
<organism evidence="6 7">
    <name type="scientific">Rhodofomes roseus</name>
    <dbReference type="NCBI Taxonomy" id="34475"/>
    <lineage>
        <taxon>Eukaryota</taxon>
        <taxon>Fungi</taxon>
        <taxon>Dikarya</taxon>
        <taxon>Basidiomycota</taxon>
        <taxon>Agaricomycotina</taxon>
        <taxon>Agaricomycetes</taxon>
        <taxon>Polyporales</taxon>
        <taxon>Rhodofomes</taxon>
    </lineage>
</organism>
<dbReference type="Pfam" id="PF04950">
    <property type="entry name" value="RIBIOP_C"/>
    <property type="match status" value="1"/>
</dbReference>
<dbReference type="SMART" id="SM00785">
    <property type="entry name" value="AARP2CN"/>
    <property type="match status" value="1"/>
</dbReference>
<evidence type="ECO:0000259" key="5">
    <source>
        <dbReference type="PROSITE" id="PS51714"/>
    </source>
</evidence>
<evidence type="ECO:0000256" key="4">
    <source>
        <dbReference type="SAM" id="MobiDB-lite"/>
    </source>
</evidence>
<feature type="compositionally biased region" description="Acidic residues" evidence="4">
    <location>
        <begin position="514"/>
        <end position="534"/>
    </location>
</feature>
<feature type="region of interest" description="Disordered" evidence="4">
    <location>
        <begin position="1080"/>
        <end position="1139"/>
    </location>
</feature>
<comment type="caution">
    <text evidence="6">The sequence shown here is derived from an EMBL/GenBank/DDBJ whole genome shotgun (WGS) entry which is preliminary data.</text>
</comment>
<dbReference type="InterPro" id="IPR027417">
    <property type="entry name" value="P-loop_NTPase"/>
</dbReference>
<name>A0ABQ8KRB6_9APHY</name>
<feature type="compositionally biased region" description="Basic and acidic residues" evidence="4">
    <location>
        <begin position="1122"/>
        <end position="1132"/>
    </location>
</feature>
<dbReference type="InterPro" id="IPR037875">
    <property type="entry name" value="Bms1_N"/>
</dbReference>
<dbReference type="InterPro" id="IPR030387">
    <property type="entry name" value="G_Bms1/Tsr1_dom"/>
</dbReference>
<dbReference type="InterPro" id="IPR012948">
    <property type="entry name" value="AARP2CN"/>
</dbReference>
<keyword evidence="3" id="KW-0539">Nucleus</keyword>
<feature type="region of interest" description="Disordered" evidence="4">
    <location>
        <begin position="1"/>
        <end position="70"/>
    </location>
</feature>
<dbReference type="Proteomes" id="UP000814176">
    <property type="component" value="Unassembled WGS sequence"/>
</dbReference>
<dbReference type="SUPFAM" id="SSF52540">
    <property type="entry name" value="P-loop containing nucleoside triphosphate hydrolases"/>
    <property type="match status" value="1"/>
</dbReference>
<proteinExistence type="predicted"/>
<dbReference type="SMART" id="SM01362">
    <property type="entry name" value="DUF663"/>
    <property type="match status" value="1"/>
</dbReference>
<feature type="compositionally biased region" description="Basic and acidic residues" evidence="4">
    <location>
        <begin position="44"/>
        <end position="60"/>
    </location>
</feature>
<dbReference type="PROSITE" id="PS51714">
    <property type="entry name" value="G_BMS1"/>
    <property type="match status" value="1"/>
</dbReference>
<keyword evidence="7" id="KW-1185">Reference proteome</keyword>
<feature type="region of interest" description="Disordered" evidence="4">
    <location>
        <begin position="395"/>
        <end position="537"/>
    </location>
</feature>
<dbReference type="Gene3D" id="3.40.50.300">
    <property type="entry name" value="P-loop containing nucleotide triphosphate hydrolases"/>
    <property type="match status" value="1"/>
</dbReference>
<protein>
    <submittedName>
        <fullName evidence="6">DUF663-domain-containing protein</fullName>
    </submittedName>
</protein>
<evidence type="ECO:0000256" key="1">
    <source>
        <dbReference type="ARBA" id="ARBA00004604"/>
    </source>
</evidence>
<dbReference type="SMART" id="SM00382">
    <property type="entry name" value="AAA"/>
    <property type="match status" value="1"/>
</dbReference>
<feature type="compositionally biased region" description="Acidic residues" evidence="4">
    <location>
        <begin position="438"/>
        <end position="459"/>
    </location>
</feature>
<reference evidence="6 7" key="1">
    <citation type="journal article" date="2021" name="Environ. Microbiol.">
        <title>Gene family expansions and transcriptome signatures uncover fungal adaptations to wood decay.</title>
        <authorList>
            <person name="Hage H."/>
            <person name="Miyauchi S."/>
            <person name="Viragh M."/>
            <person name="Drula E."/>
            <person name="Min B."/>
            <person name="Chaduli D."/>
            <person name="Navarro D."/>
            <person name="Favel A."/>
            <person name="Norest M."/>
            <person name="Lesage-Meessen L."/>
            <person name="Balint B."/>
            <person name="Merenyi Z."/>
            <person name="de Eugenio L."/>
            <person name="Morin E."/>
            <person name="Martinez A.T."/>
            <person name="Baldrian P."/>
            <person name="Stursova M."/>
            <person name="Martinez M.J."/>
            <person name="Novotny C."/>
            <person name="Magnuson J.K."/>
            <person name="Spatafora J.W."/>
            <person name="Maurice S."/>
            <person name="Pangilinan J."/>
            <person name="Andreopoulos W."/>
            <person name="LaButti K."/>
            <person name="Hundley H."/>
            <person name="Na H."/>
            <person name="Kuo A."/>
            <person name="Barry K."/>
            <person name="Lipzen A."/>
            <person name="Henrissat B."/>
            <person name="Riley R."/>
            <person name="Ahrendt S."/>
            <person name="Nagy L.G."/>
            <person name="Grigoriev I.V."/>
            <person name="Martin F."/>
            <person name="Rosso M.N."/>
        </authorList>
    </citation>
    <scope>NUCLEOTIDE SEQUENCE [LARGE SCALE GENOMIC DNA]</scope>
    <source>
        <strain evidence="6 7">CIRM-BRFM 1785</strain>
    </source>
</reference>
<evidence type="ECO:0000313" key="6">
    <source>
        <dbReference type="EMBL" id="KAH9841343.1"/>
    </source>
</evidence>
<dbReference type="PANTHER" id="PTHR12858">
    <property type="entry name" value="RIBOSOME BIOGENESIS PROTEIN"/>
    <property type="match status" value="1"/>
</dbReference>
<dbReference type="CDD" id="cd01882">
    <property type="entry name" value="BMS1"/>
    <property type="match status" value="1"/>
</dbReference>
<feature type="compositionally biased region" description="Basic and acidic residues" evidence="4">
    <location>
        <begin position="17"/>
        <end position="34"/>
    </location>
</feature>
<dbReference type="GeneID" id="72000892"/>
<feature type="compositionally biased region" description="Acidic residues" evidence="4">
    <location>
        <begin position="491"/>
        <end position="505"/>
    </location>
</feature>
<feature type="region of interest" description="Disordered" evidence="4">
    <location>
        <begin position="652"/>
        <end position="671"/>
    </location>
</feature>
<dbReference type="InterPro" id="IPR039761">
    <property type="entry name" value="Bms1/Tsr1"/>
</dbReference>
<feature type="compositionally biased region" description="Acidic residues" evidence="4">
    <location>
        <begin position="415"/>
        <end position="430"/>
    </location>
</feature>
<accession>A0ABQ8KRB6</accession>
<feature type="domain" description="Bms1-type G" evidence="5">
    <location>
        <begin position="75"/>
        <end position="239"/>
    </location>
</feature>
<dbReference type="EMBL" id="JADCUA010000003">
    <property type="protein sequence ID" value="KAH9841343.1"/>
    <property type="molecule type" value="Genomic_DNA"/>
</dbReference>
<keyword evidence="2" id="KW-0690">Ribosome biogenesis</keyword>
<dbReference type="InterPro" id="IPR003593">
    <property type="entry name" value="AAA+_ATPase"/>
</dbReference>
<dbReference type="PANTHER" id="PTHR12858:SF2">
    <property type="entry name" value="RIBOSOME BIOGENESIS PROTEIN BMS1 HOMOLOG"/>
    <property type="match status" value="1"/>
</dbReference>
<dbReference type="Pfam" id="PF08142">
    <property type="entry name" value="AARP2CN"/>
    <property type="match status" value="1"/>
</dbReference>
<sequence>MDQQSNKAHRPANSGAKAEKKSKAKGKEKQHGFNEKAFAPKSGRRADRQGRRNVERDQTRLHVPLVNRTPDDQPPPVIVAIVGPPGVGKTTLLKSLVRRYTKQTLNEVKGPVTVVSGKKKRITFIECNSDLNSMIDIGKIADLVLLMIDGSYGFEMETFEFLNILQSHGFPKVIGVLTHLDLIKKAATLRATKKALKKRFWTEIYQGAKLFYLSGVMNGRYPDTEILNLSRFISVMKFRPLVFRNSHPYLLADRLEDLTPREQVRTSKGKCDRTVTVYGYLRGTNLRLGTKVHIPGVGDLSMKSVTALGDPCPLPDADSEKRRKLSEKKKLLIHAPMSDVGGVVYDKDAVYINVPGSFTRGAADVPQGEGEQMVMDLQDVKTTIEDQVAQSQIRLFGSSSRPLSVQAGPSRLPDDSDDSDDGSDSEEDSEDGSRSDSDVDEDASDGFSDEDDSDMEDDGAGPSDRGRLSMRSVHRSMGDLPSHARQRQEVDYADSDSDLGDDNDDGVLVGGQEEGADLPDSYESDEQMVDDSDEEVPKWKSDLAAKAHASFTQDSRRNRRRDWTKLIYMTSLSPDEILLDKQTRIADAGGGMGDEDFFTVIKKSGEEVEEIDTSKDTLSPDHLKVWEDEELLDSLRGLFITGSSAEAAITGEDDQVEGSDAEEADGEVDADDPQATRAAALAKKKEALKRKFDEQYDDPESAKVDFYEEQKDQMARQLELNRAEFEGIDPEARVLVEGYRPGTYVRIELENVPCELVENFDPSYPIIVGGLLASEERFGYLQVRIKRHRWYTKTLKTNDPLIFSLGWRRFQTIPIYSLDDHSIRMRMLKYTPEHMHCYATFYGPISLPNTGFCALNTLSSEVAGFRVSATGVVLDIDRSAKIVKKLKLTGVPYKIFKNTAFIKNMFNSALEVAKFEGANIRTVSGIRGQVKKALAKPDGAFRATFEDKILMSDIVFLRAWYSIQPRKFYNPVTSLLLSQKGHWTGMRLTGQVRREEGLKTPTNVNSTYKPVERPARRFNTLKVPKKLQAALPYASKSKLVKQQHRQTYLQKRAVMLEPEEKKAIALLQQIRALRKDQVARRKEKQEQRRVTHRQKVEKEEAKKGEKEKEKRKQHMRAAGMKARQESGEDGGRERKRRRT</sequence>
<comment type="subcellular location">
    <subcellularLocation>
        <location evidence="1">Nucleus</location>
        <location evidence="1">Nucleolus</location>
    </subcellularLocation>
</comment>
<dbReference type="InterPro" id="IPR007034">
    <property type="entry name" value="BMS1_TSR1_C"/>
</dbReference>
<evidence type="ECO:0000256" key="2">
    <source>
        <dbReference type="ARBA" id="ARBA00022517"/>
    </source>
</evidence>